<proteinExistence type="predicted"/>
<protein>
    <submittedName>
        <fullName evidence="1">Uncharacterized protein</fullName>
    </submittedName>
</protein>
<organism evidence="1 2">
    <name type="scientific">Arctium lappa</name>
    <name type="common">Greater burdock</name>
    <name type="synonym">Lappa major</name>
    <dbReference type="NCBI Taxonomy" id="4217"/>
    <lineage>
        <taxon>Eukaryota</taxon>
        <taxon>Viridiplantae</taxon>
        <taxon>Streptophyta</taxon>
        <taxon>Embryophyta</taxon>
        <taxon>Tracheophyta</taxon>
        <taxon>Spermatophyta</taxon>
        <taxon>Magnoliopsida</taxon>
        <taxon>eudicotyledons</taxon>
        <taxon>Gunneridae</taxon>
        <taxon>Pentapetalae</taxon>
        <taxon>asterids</taxon>
        <taxon>campanulids</taxon>
        <taxon>Asterales</taxon>
        <taxon>Asteraceae</taxon>
        <taxon>Carduoideae</taxon>
        <taxon>Cardueae</taxon>
        <taxon>Arctiinae</taxon>
        <taxon>Arctium</taxon>
    </lineage>
</organism>
<evidence type="ECO:0000313" key="2">
    <source>
        <dbReference type="Proteomes" id="UP001055879"/>
    </source>
</evidence>
<evidence type="ECO:0000313" key="1">
    <source>
        <dbReference type="EMBL" id="KAI3746575.1"/>
    </source>
</evidence>
<keyword evidence="2" id="KW-1185">Reference proteome</keyword>
<comment type="caution">
    <text evidence="1">The sequence shown here is derived from an EMBL/GenBank/DDBJ whole genome shotgun (WGS) entry which is preliminary data.</text>
</comment>
<gene>
    <name evidence="1" type="ORF">L6452_09009</name>
</gene>
<reference evidence="1 2" key="2">
    <citation type="journal article" date="2022" name="Mol. Ecol. Resour.">
        <title>The genomes of chicory, endive, great burdock and yacon provide insights into Asteraceae paleo-polyploidization history and plant inulin production.</title>
        <authorList>
            <person name="Fan W."/>
            <person name="Wang S."/>
            <person name="Wang H."/>
            <person name="Wang A."/>
            <person name="Jiang F."/>
            <person name="Liu H."/>
            <person name="Zhao H."/>
            <person name="Xu D."/>
            <person name="Zhang Y."/>
        </authorList>
    </citation>
    <scope>NUCLEOTIDE SEQUENCE [LARGE SCALE GENOMIC DNA]</scope>
    <source>
        <strain evidence="2">cv. Niubang</strain>
    </source>
</reference>
<dbReference type="Proteomes" id="UP001055879">
    <property type="component" value="Linkage Group LG03"/>
</dbReference>
<name>A0ACB9DJG2_ARCLA</name>
<dbReference type="EMBL" id="CM042049">
    <property type="protein sequence ID" value="KAI3746575.1"/>
    <property type="molecule type" value="Genomic_DNA"/>
</dbReference>
<reference evidence="2" key="1">
    <citation type="journal article" date="2022" name="Mol. Ecol. Resour.">
        <title>The genomes of chicory, endive, great burdock and yacon provide insights into Asteraceae palaeo-polyploidization history and plant inulin production.</title>
        <authorList>
            <person name="Fan W."/>
            <person name="Wang S."/>
            <person name="Wang H."/>
            <person name="Wang A."/>
            <person name="Jiang F."/>
            <person name="Liu H."/>
            <person name="Zhao H."/>
            <person name="Xu D."/>
            <person name="Zhang Y."/>
        </authorList>
    </citation>
    <scope>NUCLEOTIDE SEQUENCE [LARGE SCALE GENOMIC DNA]</scope>
    <source>
        <strain evidence="2">cv. Niubang</strain>
    </source>
</reference>
<sequence length="147" mass="17336">MILKNSHGRSRMVKRLRFLMIRIRTMKDFEDENFQVWISHVREMRKVQNSHASLMRNVHTNSLSIKKILSACEKLEFARRPMRILRFQGKPHANCAKLNSDLRIVEVMRKCLLPDATSFEVMVYITSDIKVETSKIRATFKGEVEEL</sequence>
<accession>A0ACB9DJG2</accession>